<organism evidence="1 2">
    <name type="scientific">Triticum urartu</name>
    <name type="common">Red wild einkorn</name>
    <name type="synonym">Crithodium urartu</name>
    <dbReference type="NCBI Taxonomy" id="4572"/>
    <lineage>
        <taxon>Eukaryota</taxon>
        <taxon>Viridiplantae</taxon>
        <taxon>Streptophyta</taxon>
        <taxon>Embryophyta</taxon>
        <taxon>Tracheophyta</taxon>
        <taxon>Spermatophyta</taxon>
        <taxon>Magnoliopsida</taxon>
        <taxon>Liliopsida</taxon>
        <taxon>Poales</taxon>
        <taxon>Poaceae</taxon>
        <taxon>BOP clade</taxon>
        <taxon>Pooideae</taxon>
        <taxon>Triticodae</taxon>
        <taxon>Triticeae</taxon>
        <taxon>Triticinae</taxon>
        <taxon>Triticum</taxon>
    </lineage>
</organism>
<dbReference type="Gramene" id="TuG1812G0300004868.01.T01">
    <property type="protein sequence ID" value="TuG1812G0300004868.01.T01"/>
    <property type="gene ID" value="TuG1812G0300004868.01"/>
</dbReference>
<protein>
    <submittedName>
        <fullName evidence="1">Uncharacterized protein</fullName>
    </submittedName>
</protein>
<dbReference type="Proteomes" id="UP000015106">
    <property type="component" value="Chromosome 3"/>
</dbReference>
<name>A0A8R7PYI2_TRIUA</name>
<dbReference type="EnsemblPlants" id="TuG1812G0300004868.01.T01">
    <property type="protein sequence ID" value="TuG1812G0300004868.01.T01"/>
    <property type="gene ID" value="TuG1812G0300004868.01"/>
</dbReference>
<reference evidence="2" key="1">
    <citation type="journal article" date="2013" name="Nature">
        <title>Draft genome of the wheat A-genome progenitor Triticum urartu.</title>
        <authorList>
            <person name="Ling H.Q."/>
            <person name="Zhao S."/>
            <person name="Liu D."/>
            <person name="Wang J."/>
            <person name="Sun H."/>
            <person name="Zhang C."/>
            <person name="Fan H."/>
            <person name="Li D."/>
            <person name="Dong L."/>
            <person name="Tao Y."/>
            <person name="Gao C."/>
            <person name="Wu H."/>
            <person name="Li Y."/>
            <person name="Cui Y."/>
            <person name="Guo X."/>
            <person name="Zheng S."/>
            <person name="Wang B."/>
            <person name="Yu K."/>
            <person name="Liang Q."/>
            <person name="Yang W."/>
            <person name="Lou X."/>
            <person name="Chen J."/>
            <person name="Feng M."/>
            <person name="Jian J."/>
            <person name="Zhang X."/>
            <person name="Luo G."/>
            <person name="Jiang Y."/>
            <person name="Liu J."/>
            <person name="Wang Z."/>
            <person name="Sha Y."/>
            <person name="Zhang B."/>
            <person name="Wu H."/>
            <person name="Tang D."/>
            <person name="Shen Q."/>
            <person name="Xue P."/>
            <person name="Zou S."/>
            <person name="Wang X."/>
            <person name="Liu X."/>
            <person name="Wang F."/>
            <person name="Yang Y."/>
            <person name="An X."/>
            <person name="Dong Z."/>
            <person name="Zhang K."/>
            <person name="Zhang X."/>
            <person name="Luo M.C."/>
            <person name="Dvorak J."/>
            <person name="Tong Y."/>
            <person name="Wang J."/>
            <person name="Yang H."/>
            <person name="Li Z."/>
            <person name="Wang D."/>
            <person name="Zhang A."/>
            <person name="Wang J."/>
        </authorList>
    </citation>
    <scope>NUCLEOTIDE SEQUENCE</scope>
    <source>
        <strain evidence="2">cv. G1812</strain>
    </source>
</reference>
<reference evidence="1" key="3">
    <citation type="submission" date="2022-06" db="UniProtKB">
        <authorList>
            <consortium name="EnsemblPlants"/>
        </authorList>
    </citation>
    <scope>IDENTIFICATION</scope>
</reference>
<accession>A0A8R7PYI2</accession>
<keyword evidence="2" id="KW-1185">Reference proteome</keyword>
<sequence>MRDAGWGQESRLETRVGETGTPGTPFCYANAAQALLRHGTEAVRRTSSFCQIKCGVTSIIFSQRKKFGVITALALFML</sequence>
<evidence type="ECO:0000313" key="1">
    <source>
        <dbReference type="EnsemblPlants" id="TuG1812G0300004868.01.T01"/>
    </source>
</evidence>
<dbReference type="AlphaFoldDB" id="A0A8R7PYI2"/>
<proteinExistence type="predicted"/>
<reference evidence="1" key="2">
    <citation type="submission" date="2018-03" db="EMBL/GenBank/DDBJ databases">
        <title>The Triticum urartu genome reveals the dynamic nature of wheat genome evolution.</title>
        <authorList>
            <person name="Ling H."/>
            <person name="Ma B."/>
            <person name="Shi X."/>
            <person name="Liu H."/>
            <person name="Dong L."/>
            <person name="Sun H."/>
            <person name="Cao Y."/>
            <person name="Gao Q."/>
            <person name="Zheng S."/>
            <person name="Li Y."/>
            <person name="Yu Y."/>
            <person name="Du H."/>
            <person name="Qi M."/>
            <person name="Li Y."/>
            <person name="Yu H."/>
            <person name="Cui Y."/>
            <person name="Wang N."/>
            <person name="Chen C."/>
            <person name="Wu H."/>
            <person name="Zhao Y."/>
            <person name="Zhang J."/>
            <person name="Li Y."/>
            <person name="Zhou W."/>
            <person name="Zhang B."/>
            <person name="Hu W."/>
            <person name="Eijk M."/>
            <person name="Tang J."/>
            <person name="Witsenboer H."/>
            <person name="Zhao S."/>
            <person name="Li Z."/>
            <person name="Zhang A."/>
            <person name="Wang D."/>
            <person name="Liang C."/>
        </authorList>
    </citation>
    <scope>NUCLEOTIDE SEQUENCE [LARGE SCALE GENOMIC DNA]</scope>
    <source>
        <strain evidence="1">cv. G1812</strain>
    </source>
</reference>
<evidence type="ECO:0000313" key="2">
    <source>
        <dbReference type="Proteomes" id="UP000015106"/>
    </source>
</evidence>